<dbReference type="Proteomes" id="UP001516023">
    <property type="component" value="Unassembled WGS sequence"/>
</dbReference>
<dbReference type="AlphaFoldDB" id="A0ABD3QEP4"/>
<gene>
    <name evidence="1" type="ORF">HJC23_011861</name>
</gene>
<comment type="caution">
    <text evidence="1">The sequence shown here is derived from an EMBL/GenBank/DDBJ whole genome shotgun (WGS) entry which is preliminary data.</text>
</comment>
<protein>
    <submittedName>
        <fullName evidence="1">Uncharacterized protein</fullName>
    </submittedName>
</protein>
<dbReference type="EMBL" id="JABMIG020000045">
    <property type="protein sequence ID" value="KAL3798557.1"/>
    <property type="molecule type" value="Genomic_DNA"/>
</dbReference>
<keyword evidence="2" id="KW-1185">Reference proteome</keyword>
<accession>A0ABD3QEP4</accession>
<name>A0ABD3QEP4_9STRA</name>
<sequence length="398" mass="46391">MRIITFVLTIAIVLTYFLFFSIPRMDTTIHKLSGPDDRNTAARNDFVHQRVNSSKYNMDQERYNTEQTVFSSSLRKEKDTWIPLTQTERNAYNEKEKLVCGKPFMHCCLGQGRQLKTVHEDISQLYVKWSKPLASLTTLLDYMSQNRIPCNLWFFGMSLSGDQTIGALCELMRDGGYKLDEVQCIPYENERWNEKDALKKCSMDKFGMPTGQYYQLTNPNRTSCPLAHDGPKTVPQKRSFLFVKQGGLMIINQGVHCNIPGCVSETLGNLLTEEFLSMAEENQWKVLYRETERQHFATPNGYHKVGVSMNKCCAIQEEESDFRNDEAREFLQNLTFKWTTKKKRIPIISLGRATIPLYFMHGFDIERQTYDCTHYVYSPWRFELTWDGILTGLKYYLQ</sequence>
<proteinExistence type="predicted"/>
<organism evidence="1 2">
    <name type="scientific">Cyclotella cryptica</name>
    <dbReference type="NCBI Taxonomy" id="29204"/>
    <lineage>
        <taxon>Eukaryota</taxon>
        <taxon>Sar</taxon>
        <taxon>Stramenopiles</taxon>
        <taxon>Ochrophyta</taxon>
        <taxon>Bacillariophyta</taxon>
        <taxon>Coscinodiscophyceae</taxon>
        <taxon>Thalassiosirophycidae</taxon>
        <taxon>Stephanodiscales</taxon>
        <taxon>Stephanodiscaceae</taxon>
        <taxon>Cyclotella</taxon>
    </lineage>
</organism>
<evidence type="ECO:0000313" key="2">
    <source>
        <dbReference type="Proteomes" id="UP001516023"/>
    </source>
</evidence>
<reference evidence="1 2" key="1">
    <citation type="journal article" date="2020" name="G3 (Bethesda)">
        <title>Improved Reference Genome for Cyclotella cryptica CCMP332, a Model for Cell Wall Morphogenesis, Salinity Adaptation, and Lipid Production in Diatoms (Bacillariophyta).</title>
        <authorList>
            <person name="Roberts W.R."/>
            <person name="Downey K.M."/>
            <person name="Ruck E.C."/>
            <person name="Traller J.C."/>
            <person name="Alverson A.J."/>
        </authorList>
    </citation>
    <scope>NUCLEOTIDE SEQUENCE [LARGE SCALE GENOMIC DNA]</scope>
    <source>
        <strain evidence="1 2">CCMP332</strain>
    </source>
</reference>
<evidence type="ECO:0000313" key="1">
    <source>
        <dbReference type="EMBL" id="KAL3798557.1"/>
    </source>
</evidence>